<evidence type="ECO:0000313" key="9">
    <source>
        <dbReference type="Proteomes" id="UP000515156"/>
    </source>
</evidence>
<accession>A0A6P7YWV4</accession>
<keyword evidence="4 8" id="KW-0010">Activator</keyword>
<organism evidence="9 10">
    <name type="scientific">Microcaecilia unicolor</name>
    <dbReference type="NCBI Taxonomy" id="1415580"/>
    <lineage>
        <taxon>Eukaryota</taxon>
        <taxon>Metazoa</taxon>
        <taxon>Chordata</taxon>
        <taxon>Craniata</taxon>
        <taxon>Vertebrata</taxon>
        <taxon>Euteleostomi</taxon>
        <taxon>Amphibia</taxon>
        <taxon>Gymnophiona</taxon>
        <taxon>Siphonopidae</taxon>
        <taxon>Microcaecilia</taxon>
    </lineage>
</organism>
<dbReference type="InterPro" id="IPR009244">
    <property type="entry name" value="Mediatior_Med7"/>
</dbReference>
<keyword evidence="9" id="KW-1185">Reference proteome</keyword>
<keyword evidence="3 8" id="KW-0805">Transcription regulation</keyword>
<dbReference type="SUPFAM" id="SSF140718">
    <property type="entry name" value="Mediator hinge subcomplex-like"/>
    <property type="match status" value="1"/>
</dbReference>
<dbReference type="GO" id="GO:0003712">
    <property type="term" value="F:transcription coregulator activity"/>
    <property type="evidence" value="ECO:0007669"/>
    <property type="project" value="InterPro"/>
</dbReference>
<keyword evidence="5 8" id="KW-0804">Transcription</keyword>
<evidence type="ECO:0000256" key="1">
    <source>
        <dbReference type="ARBA" id="ARBA00004123"/>
    </source>
</evidence>
<evidence type="ECO:0000256" key="3">
    <source>
        <dbReference type="ARBA" id="ARBA00023015"/>
    </source>
</evidence>
<dbReference type="GO" id="GO:0016592">
    <property type="term" value="C:mediator complex"/>
    <property type="evidence" value="ECO:0007669"/>
    <property type="project" value="InterPro"/>
</dbReference>
<keyword evidence="6 8" id="KW-0539">Nucleus</keyword>
<dbReference type="Proteomes" id="UP000515156">
    <property type="component" value="Chromosome 8"/>
</dbReference>
<dbReference type="AlphaFoldDB" id="A0A6P7YWV4"/>
<dbReference type="PANTHER" id="PTHR15498">
    <property type="entry name" value="T-CELL IMMUNOGLOBULIN AND MUCIN DOMAIN CONTAINING TIM"/>
    <property type="match status" value="1"/>
</dbReference>
<evidence type="ECO:0000256" key="5">
    <source>
        <dbReference type="ARBA" id="ARBA00023163"/>
    </source>
</evidence>
<dbReference type="GO" id="GO:0006357">
    <property type="term" value="P:regulation of transcription by RNA polymerase II"/>
    <property type="evidence" value="ECO:0007669"/>
    <property type="project" value="InterPro"/>
</dbReference>
<dbReference type="KEGG" id="muo:115475865"/>
<comment type="subcellular location">
    <subcellularLocation>
        <location evidence="1 8">Nucleus</location>
    </subcellularLocation>
</comment>
<evidence type="ECO:0000313" key="10">
    <source>
        <dbReference type="RefSeq" id="XP_030067780.1"/>
    </source>
</evidence>
<dbReference type="InterPro" id="IPR037212">
    <property type="entry name" value="Med7/Med21-like"/>
</dbReference>
<dbReference type="Pfam" id="PF05983">
    <property type="entry name" value="Med7"/>
    <property type="match status" value="1"/>
</dbReference>
<protein>
    <recommendedName>
        <fullName evidence="8">Mediator of RNA polymerase II transcription subunit 7</fullName>
    </recommendedName>
</protein>
<evidence type="ECO:0000256" key="8">
    <source>
        <dbReference type="RuleBase" id="RU364060"/>
    </source>
</evidence>
<dbReference type="OrthoDB" id="10253553at2759"/>
<dbReference type="InterPro" id="IPR051669">
    <property type="entry name" value="Immune_Mod/Transcr_Coactivator"/>
</dbReference>
<evidence type="ECO:0000256" key="2">
    <source>
        <dbReference type="ARBA" id="ARBA00009994"/>
    </source>
</evidence>
<comment type="similarity">
    <text evidence="2 8">Belongs to the Mediator complex subunit 7 family.</text>
</comment>
<reference evidence="10" key="1">
    <citation type="submission" date="2025-08" db="UniProtKB">
        <authorList>
            <consortium name="RefSeq"/>
        </authorList>
    </citation>
    <scope>IDENTIFICATION</scope>
</reference>
<gene>
    <name evidence="10" type="primary">MED7</name>
</gene>
<sequence length="230" mass="26703">MAEPQQVSALPLPPMQYIKEYTDENIRKGLAPKPPLPVKDSYMMFGNQFQCDDLIIQPLESQGIQRLYPLQFDHKKELRKLNMSILVNFLDLLDILIRSPGSIRREEKLEDLKLLFVHMHHLINEYRPHQARETLRVMMEVQKRQRLETAERFQKHLERVVEVIQNCLGALPDDLPLPEEVTCVKTEPMDAEDNSCCVRQIEEQGGSPVCKREPVVDKDAAMCVIIDEMT</sequence>
<dbReference type="PANTHER" id="PTHR15498:SF72">
    <property type="entry name" value="MEDIATOR OF RNA POLYMERASE II TRANSCRIPTION SUBUNIT 7"/>
    <property type="match status" value="1"/>
</dbReference>
<dbReference type="Gene3D" id="6.10.140.200">
    <property type="match status" value="1"/>
</dbReference>
<evidence type="ECO:0000256" key="6">
    <source>
        <dbReference type="ARBA" id="ARBA00023242"/>
    </source>
</evidence>
<dbReference type="CTD" id="9443"/>
<dbReference type="InterPro" id="IPR044888">
    <property type="entry name" value="Mediatior_Med7_sf"/>
</dbReference>
<comment type="subunit">
    <text evidence="8">Component of the Mediator complex.</text>
</comment>
<evidence type="ECO:0000256" key="7">
    <source>
        <dbReference type="ARBA" id="ARBA00025687"/>
    </source>
</evidence>
<evidence type="ECO:0000256" key="4">
    <source>
        <dbReference type="ARBA" id="ARBA00023159"/>
    </source>
</evidence>
<dbReference type="FunCoup" id="A0A6P7YWV4">
    <property type="interactions" value="2383"/>
</dbReference>
<dbReference type="GeneID" id="115475865"/>
<name>A0A6P7YWV4_9AMPH</name>
<comment type="function">
    <text evidence="7">Component of the Mediator complex, a coactivator involved in the regulated transcription of nearly all RNA polymerase II-dependent genes. Mediator functions as a bridge to convey information from gene-specific regulatory proteins to the basal RNA polymerase II transcription machinery. Mediator is recruited to promoters by direct interactions with regulatory proteins and serves as a scaffold for the assembly of a functional preinitiation complex with RNA polymerase II and the general transcription factors.</text>
</comment>
<dbReference type="InParanoid" id="A0A6P7YWV4"/>
<dbReference type="RefSeq" id="XP_030067780.1">
    <property type="nucleotide sequence ID" value="XM_030211920.1"/>
</dbReference>
<proteinExistence type="inferred from homology"/>